<dbReference type="EMBL" id="FNOK01000018">
    <property type="protein sequence ID" value="SDY02007.1"/>
    <property type="molecule type" value="Genomic_DNA"/>
</dbReference>
<organism evidence="1 2">
    <name type="scientific">Saccharopolyspora shandongensis</name>
    <dbReference type="NCBI Taxonomy" id="418495"/>
    <lineage>
        <taxon>Bacteria</taxon>
        <taxon>Bacillati</taxon>
        <taxon>Actinomycetota</taxon>
        <taxon>Actinomycetes</taxon>
        <taxon>Pseudonocardiales</taxon>
        <taxon>Pseudonocardiaceae</taxon>
        <taxon>Saccharopolyspora</taxon>
    </lineage>
</organism>
<dbReference type="STRING" id="418495.SAMN05216215_1018156"/>
<gene>
    <name evidence="1" type="ORF">SAMN05216215_1018156</name>
</gene>
<reference evidence="2" key="1">
    <citation type="submission" date="2016-10" db="EMBL/GenBank/DDBJ databases">
        <authorList>
            <person name="Varghese N."/>
            <person name="Submissions S."/>
        </authorList>
    </citation>
    <scope>NUCLEOTIDE SEQUENCE [LARGE SCALE GENOMIC DNA]</scope>
    <source>
        <strain evidence="2">CGMCC 4.3530</strain>
    </source>
</reference>
<evidence type="ECO:0000313" key="2">
    <source>
        <dbReference type="Proteomes" id="UP000199529"/>
    </source>
</evidence>
<dbReference type="AlphaFoldDB" id="A0A1H3GG21"/>
<protein>
    <submittedName>
        <fullName evidence="1">Uncharacterized protein</fullName>
    </submittedName>
</protein>
<name>A0A1H3GG21_9PSEU</name>
<sequence>MSEYPRYRWEGNSHVPDDLPEEGNRCKYCGLSITWIGPGRYDWELADEVPETNRPAVTHNKVAAPTGLRSRGRRLEAEGTA</sequence>
<keyword evidence="2" id="KW-1185">Reference proteome</keyword>
<dbReference type="Proteomes" id="UP000199529">
    <property type="component" value="Unassembled WGS sequence"/>
</dbReference>
<evidence type="ECO:0000313" key="1">
    <source>
        <dbReference type="EMBL" id="SDY02007.1"/>
    </source>
</evidence>
<proteinExistence type="predicted"/>
<accession>A0A1H3GG21</accession>